<comment type="caution">
    <text evidence="1">The sequence shown here is derived from an EMBL/GenBank/DDBJ whole genome shotgun (WGS) entry which is preliminary data.</text>
</comment>
<evidence type="ECO:0000313" key="1">
    <source>
        <dbReference type="EMBL" id="THG92842.1"/>
    </source>
</evidence>
<reference evidence="1 2" key="1">
    <citation type="submission" date="2019-02" db="EMBL/GenBank/DDBJ databases">
        <title>Genome sequencing of the rare red list fungi Phellinidium pouzarii.</title>
        <authorList>
            <person name="Buettner E."/>
            <person name="Kellner H."/>
        </authorList>
    </citation>
    <scope>NUCLEOTIDE SEQUENCE [LARGE SCALE GENOMIC DNA]</scope>
    <source>
        <strain evidence="1 2">DSM 108285</strain>
    </source>
</reference>
<dbReference type="Proteomes" id="UP000308199">
    <property type="component" value="Unassembled WGS sequence"/>
</dbReference>
<protein>
    <submittedName>
        <fullName evidence="1">Uncharacterized protein</fullName>
    </submittedName>
</protein>
<keyword evidence="2" id="KW-1185">Reference proteome</keyword>
<dbReference type="EMBL" id="SGPK01001515">
    <property type="protein sequence ID" value="THG92842.1"/>
    <property type="molecule type" value="Genomic_DNA"/>
</dbReference>
<gene>
    <name evidence="1" type="ORF">EW145_g8566</name>
</gene>
<evidence type="ECO:0000313" key="2">
    <source>
        <dbReference type="Proteomes" id="UP000308199"/>
    </source>
</evidence>
<name>A0A4V3X953_9AGAM</name>
<sequence>MTAYSVRAECVWVVKLAAALLAGALLLSPGAATSALLMYREAQLEDGRTGSIVLMHDDDGEGQLKATDY</sequence>
<dbReference type="AlphaFoldDB" id="A0A4V3X953"/>
<organism evidence="1 2">
    <name type="scientific">Phellinidium pouzarii</name>
    <dbReference type="NCBI Taxonomy" id="167371"/>
    <lineage>
        <taxon>Eukaryota</taxon>
        <taxon>Fungi</taxon>
        <taxon>Dikarya</taxon>
        <taxon>Basidiomycota</taxon>
        <taxon>Agaricomycotina</taxon>
        <taxon>Agaricomycetes</taxon>
        <taxon>Hymenochaetales</taxon>
        <taxon>Hymenochaetaceae</taxon>
        <taxon>Phellinidium</taxon>
    </lineage>
</organism>
<proteinExistence type="predicted"/>
<accession>A0A4V3X953</accession>